<organism evidence="1 2">
    <name type="scientific">Lithospermum erythrorhizon</name>
    <name type="common">Purple gromwell</name>
    <name type="synonym">Lithospermum officinale var. erythrorhizon</name>
    <dbReference type="NCBI Taxonomy" id="34254"/>
    <lineage>
        <taxon>Eukaryota</taxon>
        <taxon>Viridiplantae</taxon>
        <taxon>Streptophyta</taxon>
        <taxon>Embryophyta</taxon>
        <taxon>Tracheophyta</taxon>
        <taxon>Spermatophyta</taxon>
        <taxon>Magnoliopsida</taxon>
        <taxon>eudicotyledons</taxon>
        <taxon>Gunneridae</taxon>
        <taxon>Pentapetalae</taxon>
        <taxon>asterids</taxon>
        <taxon>lamiids</taxon>
        <taxon>Boraginales</taxon>
        <taxon>Boraginaceae</taxon>
        <taxon>Boraginoideae</taxon>
        <taxon>Lithospermeae</taxon>
        <taxon>Lithospermum</taxon>
    </lineage>
</organism>
<dbReference type="EMBL" id="BAABME010005769">
    <property type="protein sequence ID" value="GAA0166560.1"/>
    <property type="molecule type" value="Genomic_DNA"/>
</dbReference>
<evidence type="ECO:0000313" key="1">
    <source>
        <dbReference type="EMBL" id="GAA0166560.1"/>
    </source>
</evidence>
<protein>
    <submittedName>
        <fullName evidence="1">Uncharacterized protein</fullName>
    </submittedName>
</protein>
<sequence>MYHSGYEEISKSTSQAFDKAMAQIFEAKVKSDHVNLSVEECCADSFCCSPHSPTSDCDNCREAAGHTCERKDGCSVEWVRVVLTADPRVFISKGGGRV</sequence>
<proteinExistence type="predicted"/>
<accession>A0AAV3QSN3</accession>
<evidence type="ECO:0000313" key="2">
    <source>
        <dbReference type="Proteomes" id="UP001454036"/>
    </source>
</evidence>
<comment type="caution">
    <text evidence="1">The sequence shown here is derived from an EMBL/GenBank/DDBJ whole genome shotgun (WGS) entry which is preliminary data.</text>
</comment>
<gene>
    <name evidence="1" type="ORF">LIER_21687</name>
</gene>
<name>A0AAV3QSN3_LITER</name>
<dbReference type="AlphaFoldDB" id="A0AAV3QSN3"/>
<reference evidence="1 2" key="1">
    <citation type="submission" date="2024-01" db="EMBL/GenBank/DDBJ databases">
        <title>The complete chloroplast genome sequence of Lithospermum erythrorhizon: insights into the phylogenetic relationship among Boraginaceae species and the maternal lineages of purple gromwells.</title>
        <authorList>
            <person name="Okada T."/>
            <person name="Watanabe K."/>
        </authorList>
    </citation>
    <scope>NUCLEOTIDE SEQUENCE [LARGE SCALE GENOMIC DNA]</scope>
</reference>
<keyword evidence="2" id="KW-1185">Reference proteome</keyword>
<dbReference type="Proteomes" id="UP001454036">
    <property type="component" value="Unassembled WGS sequence"/>
</dbReference>